<evidence type="ECO:0000256" key="3">
    <source>
        <dbReference type="ARBA" id="ARBA00023239"/>
    </source>
</evidence>
<dbReference type="Pfam" id="PF04073">
    <property type="entry name" value="tRNA_edit"/>
    <property type="match status" value="1"/>
</dbReference>
<feature type="domain" description="YbaK/aminoacyl-tRNA synthetase-associated" evidence="5">
    <location>
        <begin position="37"/>
        <end position="150"/>
    </location>
</feature>
<sequence length="162" mass="17797">MKKEKIEKTNAMRLLDRAGIPYRVHTYPHGDGPSLGVDVAAHLQIDPAMVFKTLLCVSLKKQYYVFVVPSNAELDLKKCAKAVKAKSVELIPVKEINQVSGYVRGGCSPLGMKKTYVTVFDITCLRFDTIVFSAGKIGYQIETNPHAVIKLLGASTAAIQKE</sequence>
<reference evidence="6 7" key="1">
    <citation type="submission" date="2022-06" db="EMBL/GenBank/DDBJ databases">
        <title>Isolation of gut microbiota from human fecal samples.</title>
        <authorList>
            <person name="Pamer E.G."/>
            <person name="Barat B."/>
            <person name="Waligurski E."/>
            <person name="Medina S."/>
            <person name="Paddock L."/>
            <person name="Mostad J."/>
        </authorList>
    </citation>
    <scope>NUCLEOTIDE SEQUENCE [LARGE SCALE GENOMIC DNA]</scope>
    <source>
        <strain evidence="6 7">DFI.6.1</strain>
    </source>
</reference>
<keyword evidence="3 4" id="KW-0456">Lyase</keyword>
<comment type="similarity">
    <text evidence="1 4">Belongs to the prolyl-tRNA editing family. YbaK/EbsC subfamily.</text>
</comment>
<comment type="caution">
    <text evidence="6">The sequence shown here is derived from an EMBL/GenBank/DDBJ whole genome shotgun (WGS) entry which is preliminary data.</text>
</comment>
<dbReference type="EMBL" id="JANGCH010000001">
    <property type="protein sequence ID" value="MCQ5120788.1"/>
    <property type="molecule type" value="Genomic_DNA"/>
</dbReference>
<dbReference type="Proteomes" id="UP001524435">
    <property type="component" value="Unassembled WGS sequence"/>
</dbReference>
<dbReference type="EC" id="4.2.-.-" evidence="4"/>
<evidence type="ECO:0000256" key="1">
    <source>
        <dbReference type="ARBA" id="ARBA00009798"/>
    </source>
</evidence>
<dbReference type="PANTHER" id="PTHR30411:SF0">
    <property type="entry name" value="CYS-TRNA(PRO)_CYS-TRNA(CYS) DEACYLASE YBAK"/>
    <property type="match status" value="1"/>
</dbReference>
<proteinExistence type="inferred from homology"/>
<evidence type="ECO:0000259" key="5">
    <source>
        <dbReference type="Pfam" id="PF04073"/>
    </source>
</evidence>
<organism evidence="6 7">
    <name type="scientific">Massilicoli timonensis</name>
    <dbReference type="NCBI Taxonomy" id="2015901"/>
    <lineage>
        <taxon>Bacteria</taxon>
        <taxon>Bacillati</taxon>
        <taxon>Bacillota</taxon>
        <taxon>Erysipelotrichia</taxon>
        <taxon>Erysipelotrichales</taxon>
        <taxon>Erysipelotrichaceae</taxon>
        <taxon>Massilicoli</taxon>
    </lineage>
</organism>
<dbReference type="InterPro" id="IPR007214">
    <property type="entry name" value="YbaK/aa-tRNA-synth-assoc-dom"/>
</dbReference>
<evidence type="ECO:0000313" key="6">
    <source>
        <dbReference type="EMBL" id="MCQ5120788.1"/>
    </source>
</evidence>
<dbReference type="SUPFAM" id="SSF55826">
    <property type="entry name" value="YbaK/ProRS associated domain"/>
    <property type="match status" value="1"/>
</dbReference>
<dbReference type="NCBIfam" id="TIGR00011">
    <property type="entry name" value="YbaK_EbsC"/>
    <property type="match status" value="1"/>
</dbReference>
<dbReference type="RefSeq" id="WP_102267436.1">
    <property type="nucleotide sequence ID" value="NZ_CALVCM010000010.1"/>
</dbReference>
<evidence type="ECO:0000256" key="4">
    <source>
        <dbReference type="PIRNR" id="PIRNR006181"/>
    </source>
</evidence>
<dbReference type="PIRSF" id="PIRSF006181">
    <property type="entry name" value="EbsC_YbaK"/>
    <property type="match status" value="1"/>
</dbReference>
<accession>A0ABT1SIC2</accession>
<dbReference type="Gene3D" id="3.90.960.10">
    <property type="entry name" value="YbaK/aminoacyl-tRNA synthetase-associated domain"/>
    <property type="match status" value="1"/>
</dbReference>
<keyword evidence="2 4" id="KW-0648">Protein biosynthesis</keyword>
<keyword evidence="7" id="KW-1185">Reference proteome</keyword>
<name>A0ABT1SIC2_9FIRM</name>
<protein>
    <recommendedName>
        <fullName evidence="4">Cys-tRNA(Pro)/Cys-tRNA(Cys) deacylase</fullName>
        <ecNumber evidence="4">4.2.-.-</ecNumber>
    </recommendedName>
</protein>
<dbReference type="InterPro" id="IPR036754">
    <property type="entry name" value="YbaK/aa-tRNA-synt-asso_dom_sf"/>
</dbReference>
<dbReference type="PANTHER" id="PTHR30411">
    <property type="entry name" value="CYTOPLASMIC PROTEIN"/>
    <property type="match status" value="1"/>
</dbReference>
<gene>
    <name evidence="6" type="primary">ybaK</name>
    <name evidence="6" type="ORF">NE663_00765</name>
</gene>
<evidence type="ECO:0000256" key="2">
    <source>
        <dbReference type="ARBA" id="ARBA00022917"/>
    </source>
</evidence>
<evidence type="ECO:0000313" key="7">
    <source>
        <dbReference type="Proteomes" id="UP001524435"/>
    </source>
</evidence>
<dbReference type="CDD" id="cd00002">
    <property type="entry name" value="YbaK_deacylase"/>
    <property type="match status" value="1"/>
</dbReference>
<dbReference type="InterPro" id="IPR004369">
    <property type="entry name" value="Prolyl-tRNA_editing_YbaK/EbsC"/>
</dbReference>